<dbReference type="Proteomes" id="UP000708208">
    <property type="component" value="Unassembled WGS sequence"/>
</dbReference>
<dbReference type="PROSITE" id="PS50262">
    <property type="entry name" value="G_PROTEIN_RECEP_F1_2"/>
    <property type="match status" value="1"/>
</dbReference>
<organism evidence="11 12">
    <name type="scientific">Allacma fusca</name>
    <dbReference type="NCBI Taxonomy" id="39272"/>
    <lineage>
        <taxon>Eukaryota</taxon>
        <taxon>Metazoa</taxon>
        <taxon>Ecdysozoa</taxon>
        <taxon>Arthropoda</taxon>
        <taxon>Hexapoda</taxon>
        <taxon>Collembola</taxon>
        <taxon>Symphypleona</taxon>
        <taxon>Sminthuridae</taxon>
        <taxon>Allacma</taxon>
    </lineage>
</organism>
<keyword evidence="5" id="KW-0297">G-protein coupled receptor</keyword>
<comment type="similarity">
    <text evidence="2">Belongs to the G-protein coupled receptor 1 family.</text>
</comment>
<proteinExistence type="inferred from homology"/>
<dbReference type="OrthoDB" id="10049706at2759"/>
<dbReference type="InterPro" id="IPR017452">
    <property type="entry name" value="GPCR_Rhodpsn_7TM"/>
</dbReference>
<evidence type="ECO:0000256" key="7">
    <source>
        <dbReference type="ARBA" id="ARBA00023170"/>
    </source>
</evidence>
<keyword evidence="8" id="KW-0807">Transducer</keyword>
<evidence type="ECO:0000256" key="5">
    <source>
        <dbReference type="ARBA" id="ARBA00023040"/>
    </source>
</evidence>
<protein>
    <recommendedName>
        <fullName evidence="10">G-protein coupled receptors family 1 profile domain-containing protein</fullName>
    </recommendedName>
</protein>
<dbReference type="EMBL" id="CAJVCH010546753">
    <property type="protein sequence ID" value="CAG7828242.1"/>
    <property type="molecule type" value="Genomic_DNA"/>
</dbReference>
<dbReference type="PANTHER" id="PTHR45695:SF26">
    <property type="entry name" value="NEUROPEPTIDE CCHAMIDE-1 RECEPTOR"/>
    <property type="match status" value="1"/>
</dbReference>
<dbReference type="PROSITE" id="PS00237">
    <property type="entry name" value="G_PROTEIN_RECEP_F1_1"/>
    <property type="match status" value="1"/>
</dbReference>
<accession>A0A8J2L3S2</accession>
<feature type="transmembrane region" description="Helical" evidence="9">
    <location>
        <begin position="41"/>
        <end position="59"/>
    </location>
</feature>
<sequence>YICSLAVGDILVILFCVPFTSTVYTVESWPYGLLVCKFSEFIKDVSIGVSVFTLTALSADRYFAIIDPMRKLPGRRATRITCITIAGIWVVSLLIALPSVLFSYIRKFEDENRYFLICYPYPPELGPNYPKIIVMFKFLVYYAVPLCFIATFYIIMARHLVLSTRNMPGEAQGQAKQSQGRKKVAKMVLSFVVIFALCFFPNHLFFLWFYFYPDAEQHFNDFWNIVRIVGFCLSFFNSCINPITLYCVSGTFRKYFNKHLFCCLCDHDGTPRGPGGRGGCGCGVSMSHSTHLYNERTNNRLGSCRQHSAINLGPKRKCTWDTHSTASHHQLLSMTTLNTQSLHTSNCNLSSASTGLLLRNPNESGHTPVVSSSNMFAKSKTGQPFRGTTSRFSQPGLDPEFTVTSFINNADSRSLESLK</sequence>
<gene>
    <name evidence="11" type="ORF">AFUS01_LOCUS38184</name>
</gene>
<feature type="transmembrane region" description="Helical" evidence="9">
    <location>
        <begin position="188"/>
        <end position="210"/>
    </location>
</feature>
<dbReference type="GO" id="GO:0005886">
    <property type="term" value="C:plasma membrane"/>
    <property type="evidence" value="ECO:0007669"/>
    <property type="project" value="TreeGrafter"/>
</dbReference>
<comment type="subcellular location">
    <subcellularLocation>
        <location evidence="1">Membrane</location>
        <topology evidence="1">Multi-pass membrane protein</topology>
    </subcellularLocation>
</comment>
<feature type="domain" description="G-protein coupled receptors family 1 profile" evidence="10">
    <location>
        <begin position="1"/>
        <end position="245"/>
    </location>
</feature>
<evidence type="ECO:0000313" key="12">
    <source>
        <dbReference type="Proteomes" id="UP000708208"/>
    </source>
</evidence>
<feature type="transmembrane region" description="Helical" evidence="9">
    <location>
        <begin position="222"/>
        <end position="248"/>
    </location>
</feature>
<keyword evidence="4 9" id="KW-1133">Transmembrane helix</keyword>
<feature type="transmembrane region" description="Helical" evidence="9">
    <location>
        <begin position="80"/>
        <end position="105"/>
    </location>
</feature>
<feature type="transmembrane region" description="Helical" evidence="9">
    <location>
        <begin position="132"/>
        <end position="155"/>
    </location>
</feature>
<keyword evidence="3 9" id="KW-0812">Transmembrane</keyword>
<evidence type="ECO:0000256" key="8">
    <source>
        <dbReference type="ARBA" id="ARBA00023224"/>
    </source>
</evidence>
<keyword evidence="6 9" id="KW-0472">Membrane</keyword>
<keyword evidence="7" id="KW-0675">Receptor</keyword>
<evidence type="ECO:0000313" key="11">
    <source>
        <dbReference type="EMBL" id="CAG7828242.1"/>
    </source>
</evidence>
<keyword evidence="12" id="KW-1185">Reference proteome</keyword>
<evidence type="ECO:0000256" key="4">
    <source>
        <dbReference type="ARBA" id="ARBA00022989"/>
    </source>
</evidence>
<dbReference type="InterPro" id="IPR000276">
    <property type="entry name" value="GPCR_Rhodpsn"/>
</dbReference>
<evidence type="ECO:0000259" key="10">
    <source>
        <dbReference type="PROSITE" id="PS50262"/>
    </source>
</evidence>
<feature type="non-terminal residue" evidence="11">
    <location>
        <position position="1"/>
    </location>
</feature>
<evidence type="ECO:0000256" key="2">
    <source>
        <dbReference type="ARBA" id="ARBA00010663"/>
    </source>
</evidence>
<dbReference type="SUPFAM" id="SSF81321">
    <property type="entry name" value="Family A G protein-coupled receptor-like"/>
    <property type="match status" value="1"/>
</dbReference>
<dbReference type="AlphaFoldDB" id="A0A8J2L3S2"/>
<dbReference type="Pfam" id="PF00001">
    <property type="entry name" value="7tm_1"/>
    <property type="match status" value="1"/>
</dbReference>
<evidence type="ECO:0000256" key="3">
    <source>
        <dbReference type="ARBA" id="ARBA00022692"/>
    </source>
</evidence>
<evidence type="ECO:0000256" key="9">
    <source>
        <dbReference type="SAM" id="Phobius"/>
    </source>
</evidence>
<feature type="transmembrane region" description="Helical" evidence="9">
    <location>
        <begin position="7"/>
        <end position="26"/>
    </location>
</feature>
<name>A0A8J2L3S2_9HEXA</name>
<dbReference type="PANTHER" id="PTHR45695">
    <property type="entry name" value="LEUCOKININ RECEPTOR-RELATED"/>
    <property type="match status" value="1"/>
</dbReference>
<comment type="caution">
    <text evidence="11">The sequence shown here is derived from an EMBL/GenBank/DDBJ whole genome shotgun (WGS) entry which is preliminary data.</text>
</comment>
<evidence type="ECO:0000256" key="6">
    <source>
        <dbReference type="ARBA" id="ARBA00023136"/>
    </source>
</evidence>
<reference evidence="11" key="1">
    <citation type="submission" date="2021-06" db="EMBL/GenBank/DDBJ databases">
        <authorList>
            <person name="Hodson N. C."/>
            <person name="Mongue J. A."/>
            <person name="Jaron S. K."/>
        </authorList>
    </citation>
    <scope>NUCLEOTIDE SEQUENCE</scope>
</reference>
<dbReference type="GO" id="GO:0008188">
    <property type="term" value="F:neuropeptide receptor activity"/>
    <property type="evidence" value="ECO:0007669"/>
    <property type="project" value="TreeGrafter"/>
</dbReference>
<evidence type="ECO:0000256" key="1">
    <source>
        <dbReference type="ARBA" id="ARBA00004141"/>
    </source>
</evidence>